<comment type="caution">
    <text evidence="3">The sequence shown here is derived from an EMBL/GenBank/DDBJ whole genome shotgun (WGS) entry which is preliminary data.</text>
</comment>
<feature type="domain" description="HTH tetR-type" evidence="2">
    <location>
        <begin position="17"/>
        <end position="77"/>
    </location>
</feature>
<dbReference type="InterPro" id="IPR050109">
    <property type="entry name" value="HTH-type_TetR-like_transc_reg"/>
</dbReference>
<dbReference type="PROSITE" id="PS01081">
    <property type="entry name" value="HTH_TETR_1"/>
    <property type="match status" value="1"/>
</dbReference>
<gene>
    <name evidence="3" type="ORF">ADUPG1_004725</name>
</gene>
<organism evidence="3 4">
    <name type="scientific">Aduncisulcus paluster</name>
    <dbReference type="NCBI Taxonomy" id="2918883"/>
    <lineage>
        <taxon>Eukaryota</taxon>
        <taxon>Metamonada</taxon>
        <taxon>Carpediemonas-like organisms</taxon>
        <taxon>Aduncisulcus</taxon>
    </lineage>
</organism>
<sequence>MNAEKEKATGTKANIQRDKRQLVLDATLELIMESGVQAASMSKVSKRSGVAVGTIYHYFSSKEAIITELYRYFKLEMLHAMKESV</sequence>
<proteinExistence type="predicted"/>
<dbReference type="EMBL" id="BQXS01007293">
    <property type="protein sequence ID" value="GKT26967.1"/>
    <property type="molecule type" value="Genomic_DNA"/>
</dbReference>
<dbReference type="InterPro" id="IPR009057">
    <property type="entry name" value="Homeodomain-like_sf"/>
</dbReference>
<dbReference type="PROSITE" id="PS50977">
    <property type="entry name" value="HTH_TETR_2"/>
    <property type="match status" value="1"/>
</dbReference>
<dbReference type="Pfam" id="PF00440">
    <property type="entry name" value="TetR_N"/>
    <property type="match status" value="1"/>
</dbReference>
<dbReference type="Proteomes" id="UP001057375">
    <property type="component" value="Unassembled WGS sequence"/>
</dbReference>
<dbReference type="Gene3D" id="1.10.357.10">
    <property type="entry name" value="Tetracycline Repressor, domain 2"/>
    <property type="match status" value="1"/>
</dbReference>
<evidence type="ECO:0000313" key="4">
    <source>
        <dbReference type="Proteomes" id="UP001057375"/>
    </source>
</evidence>
<dbReference type="InterPro" id="IPR001647">
    <property type="entry name" value="HTH_TetR"/>
</dbReference>
<feature type="non-terminal residue" evidence="3">
    <location>
        <position position="85"/>
    </location>
</feature>
<reference evidence="3" key="1">
    <citation type="submission" date="2022-03" db="EMBL/GenBank/DDBJ databases">
        <title>Draft genome sequence of Aduncisulcus paluster, a free-living microaerophilic Fornicata.</title>
        <authorList>
            <person name="Yuyama I."/>
            <person name="Kume K."/>
            <person name="Tamura T."/>
            <person name="Inagaki Y."/>
            <person name="Hashimoto T."/>
        </authorList>
    </citation>
    <scope>NUCLEOTIDE SEQUENCE</scope>
    <source>
        <strain evidence="3">NY0171</strain>
    </source>
</reference>
<dbReference type="InterPro" id="IPR023772">
    <property type="entry name" value="DNA-bd_HTH_TetR-type_CS"/>
</dbReference>
<dbReference type="SUPFAM" id="SSF46689">
    <property type="entry name" value="Homeodomain-like"/>
    <property type="match status" value="1"/>
</dbReference>
<dbReference type="PANTHER" id="PTHR30055">
    <property type="entry name" value="HTH-TYPE TRANSCRIPTIONAL REGULATOR RUTR"/>
    <property type="match status" value="1"/>
</dbReference>
<accession>A0ABQ5K836</accession>
<keyword evidence="1" id="KW-0238">DNA-binding</keyword>
<evidence type="ECO:0000259" key="2">
    <source>
        <dbReference type="PROSITE" id="PS50977"/>
    </source>
</evidence>
<keyword evidence="4" id="KW-1185">Reference proteome</keyword>
<evidence type="ECO:0000313" key="3">
    <source>
        <dbReference type="EMBL" id="GKT26967.1"/>
    </source>
</evidence>
<protein>
    <recommendedName>
        <fullName evidence="2">HTH tetR-type domain-containing protein</fullName>
    </recommendedName>
</protein>
<dbReference type="PRINTS" id="PR00455">
    <property type="entry name" value="HTHTETR"/>
</dbReference>
<evidence type="ECO:0000256" key="1">
    <source>
        <dbReference type="ARBA" id="ARBA00023125"/>
    </source>
</evidence>
<name>A0ABQ5K836_9EUKA</name>